<dbReference type="Proteomes" id="UP000805614">
    <property type="component" value="Unassembled WGS sequence"/>
</dbReference>
<comment type="caution">
    <text evidence="1">The sequence shown here is derived from an EMBL/GenBank/DDBJ whole genome shotgun (WGS) entry which is preliminary data.</text>
</comment>
<reference evidence="1 2" key="1">
    <citation type="submission" date="2020-06" db="EMBL/GenBank/DDBJ databases">
        <title>Actinomadura xiongansis sp. nov., isolated from soil of Baiyangdian.</title>
        <authorList>
            <person name="Zhang X."/>
        </authorList>
    </citation>
    <scope>NUCLEOTIDE SEQUENCE [LARGE SCALE GENOMIC DNA]</scope>
    <source>
        <strain evidence="1 2">HBUM206468</strain>
    </source>
</reference>
<proteinExistence type="predicted"/>
<dbReference type="Pfam" id="PF19465">
    <property type="entry name" value="DUF6002"/>
    <property type="match status" value="1"/>
</dbReference>
<dbReference type="InterPro" id="IPR046044">
    <property type="entry name" value="DUF6002"/>
</dbReference>
<evidence type="ECO:0000313" key="2">
    <source>
        <dbReference type="Proteomes" id="UP000805614"/>
    </source>
</evidence>
<keyword evidence="2" id="KW-1185">Reference proteome</keyword>
<accession>A0ABR7LXP0</accession>
<dbReference type="EMBL" id="JABVEC010000025">
    <property type="protein sequence ID" value="MBC6469225.1"/>
    <property type="molecule type" value="Genomic_DNA"/>
</dbReference>
<evidence type="ECO:0000313" key="1">
    <source>
        <dbReference type="EMBL" id="MBC6469225.1"/>
    </source>
</evidence>
<sequence length="459" mass="50412">MRSSPADRPVVVDAPLVTFYDRLAALSRTMESGSGGSSLFRPSFVLPELDDGLRRFLASPTIALRPLAEVGGKDVRMLDLTGNPTTRTTKTFASLLIVLRAIDHTRRTGGPVLMVTPSSANKAVALRDAVLRAYVLGLATPRTLRLVSVVPEDSREKLWSSALDDDPELRSANPVLSLASGEPAESVKAAALSSVEKAHVKSSTVRQRTRVWFTLDLDNYRLADATRAFAVERAWPQTSANSQGRRLHAHAVSSAYGLLGHALGEAHLGRSHAAYLLIQHIGTPAMVLHTRDAGFSRASFPNYTWREDLRAWIQHSDPYFPFRVDSLEQRIDSTFYTRQPATAKAMTDIIRDQGGFGIVVSREECLERYAEIDCILVRSGHPGLGSDPAQLREWSLLMGLTGVLNAVERGLVSQEQILLHGSGSYLGTDYTAIPRERLNPVHTETDVAKHVFQLLEDMS</sequence>
<protein>
    <submittedName>
        <fullName evidence="1">Uncharacterized protein</fullName>
    </submittedName>
</protein>
<gene>
    <name evidence="1" type="ORF">HKK74_27560</name>
</gene>
<organism evidence="1 2">
    <name type="scientific">Actinomadura alba</name>
    <dbReference type="NCBI Taxonomy" id="406431"/>
    <lineage>
        <taxon>Bacteria</taxon>
        <taxon>Bacillati</taxon>
        <taxon>Actinomycetota</taxon>
        <taxon>Actinomycetes</taxon>
        <taxon>Streptosporangiales</taxon>
        <taxon>Thermomonosporaceae</taxon>
        <taxon>Actinomadura</taxon>
    </lineage>
</organism>
<name>A0ABR7LXP0_9ACTN</name>
<dbReference type="RefSeq" id="WP_187246278.1">
    <property type="nucleotide sequence ID" value="NZ_BAAAOK010000040.1"/>
</dbReference>